<proteinExistence type="predicted"/>
<keyword evidence="5" id="KW-1185">Reference proteome</keyword>
<organism evidence="4 5">
    <name type="scientific">Aliiruegeria lutimaris</name>
    <dbReference type="NCBI Taxonomy" id="571298"/>
    <lineage>
        <taxon>Bacteria</taxon>
        <taxon>Pseudomonadati</taxon>
        <taxon>Pseudomonadota</taxon>
        <taxon>Alphaproteobacteria</taxon>
        <taxon>Rhodobacterales</taxon>
        <taxon>Roseobacteraceae</taxon>
        <taxon>Aliiruegeria</taxon>
    </lineage>
</organism>
<name>A0A1G9KBZ2_9RHOB</name>
<protein>
    <submittedName>
        <fullName evidence="4">SdiA-regulated</fullName>
    </submittedName>
</protein>
<dbReference type="InterPro" id="IPR009722">
    <property type="entry name" value="YjiK/CarP"/>
</dbReference>
<dbReference type="SUPFAM" id="SSF50956">
    <property type="entry name" value="Thermostable phytase (3-phytase)"/>
    <property type="match status" value="1"/>
</dbReference>
<evidence type="ECO:0000313" key="5">
    <source>
        <dbReference type="Proteomes" id="UP000199382"/>
    </source>
</evidence>
<evidence type="ECO:0000256" key="2">
    <source>
        <dbReference type="ARBA" id="ARBA00022475"/>
    </source>
</evidence>
<evidence type="ECO:0000256" key="1">
    <source>
        <dbReference type="ARBA" id="ARBA00004236"/>
    </source>
</evidence>
<gene>
    <name evidence="4" type="ORF">SAMN04488026_108715</name>
</gene>
<evidence type="ECO:0000313" key="4">
    <source>
        <dbReference type="EMBL" id="SDL46964.1"/>
    </source>
</evidence>
<dbReference type="GO" id="GO:0005886">
    <property type="term" value="C:plasma membrane"/>
    <property type="evidence" value="ECO:0007669"/>
    <property type="project" value="UniProtKB-SubCell"/>
</dbReference>
<comment type="subcellular location">
    <subcellularLocation>
        <location evidence="1">Cell membrane</location>
    </subcellularLocation>
</comment>
<reference evidence="4 5" key="1">
    <citation type="submission" date="2016-10" db="EMBL/GenBank/DDBJ databases">
        <authorList>
            <person name="de Groot N.N."/>
        </authorList>
    </citation>
    <scope>NUCLEOTIDE SEQUENCE [LARGE SCALE GENOMIC DNA]</scope>
    <source>
        <strain evidence="4 5">DSM 25294</strain>
    </source>
</reference>
<dbReference type="EMBL" id="FNEK01000087">
    <property type="protein sequence ID" value="SDL46964.1"/>
    <property type="molecule type" value="Genomic_DNA"/>
</dbReference>
<keyword evidence="3" id="KW-0472">Membrane</keyword>
<evidence type="ECO:0000256" key="3">
    <source>
        <dbReference type="ARBA" id="ARBA00023136"/>
    </source>
</evidence>
<dbReference type="Proteomes" id="UP000199382">
    <property type="component" value="Unassembled WGS sequence"/>
</dbReference>
<dbReference type="STRING" id="571298.SAMN04488026_108715"/>
<dbReference type="Pfam" id="PF06977">
    <property type="entry name" value="SdiA-regulated"/>
    <property type="match status" value="1"/>
</dbReference>
<keyword evidence="2" id="KW-1003">Cell membrane</keyword>
<sequence length="275" mass="30381">MADCGHPSVRFLKSDRIADKALGFSEPSGLSLTEEADRFLSVSDDMPALFMLDNDGRHQTPPDAIFNVEDLEGIVFDPVGNRILAVSESAAGVLVIDRQSGESELVLLADMKGYKPVRKAFKTSDPNDGLEGIAIDPERGRVYLLKEKRPRLLLELSLDLSEIFRVTELTPALGFIDDDQSNRHLDVSGLTLDAPTGCLWIVSDRAERLFLFDPEGKSPTRSYSLGWLDGEKPRKLPHAEGVAHDARTERLYIVNDNGKASRLFTFEILRDGGGQ</sequence>
<accession>A0A1G9KBZ2</accession>
<dbReference type="AlphaFoldDB" id="A0A1G9KBZ2"/>